<dbReference type="EMBL" id="CP045529">
    <property type="protein sequence ID" value="QFU98413.1"/>
    <property type="molecule type" value="Genomic_DNA"/>
</dbReference>
<dbReference type="Proteomes" id="UP000326702">
    <property type="component" value="Chromosome"/>
</dbReference>
<name>A0A5P9QAE7_9MICO</name>
<evidence type="ECO:0000313" key="3">
    <source>
        <dbReference type="Proteomes" id="UP000326702"/>
    </source>
</evidence>
<dbReference type="OrthoDB" id="9952020at2"/>
<sequence>MTQTVTLAQVYKKLDATDRRRLAELDHLESQVLTRLVHGGEVDGLPMFSELARRRLAIYEEASVRPAVRTTALDVPTPPEGTRVDSAGRAGAVGRP</sequence>
<evidence type="ECO:0000313" key="2">
    <source>
        <dbReference type="EMBL" id="QFU98413.1"/>
    </source>
</evidence>
<proteinExistence type="predicted"/>
<protein>
    <submittedName>
        <fullName evidence="2">Uncharacterized protein</fullName>
    </submittedName>
</protein>
<accession>A0A5P9QAE7</accession>
<organism evidence="2 3">
    <name type="scientific">Luteimicrobium xylanilyticum</name>
    <dbReference type="NCBI Taxonomy" id="1133546"/>
    <lineage>
        <taxon>Bacteria</taxon>
        <taxon>Bacillati</taxon>
        <taxon>Actinomycetota</taxon>
        <taxon>Actinomycetes</taxon>
        <taxon>Micrococcales</taxon>
        <taxon>Luteimicrobium</taxon>
    </lineage>
</organism>
<keyword evidence="3" id="KW-1185">Reference proteome</keyword>
<gene>
    <name evidence="2" type="ORF">KDY119_01925</name>
</gene>
<dbReference type="RefSeq" id="WP_153022246.1">
    <property type="nucleotide sequence ID" value="NZ_BAABIH010000002.1"/>
</dbReference>
<reference evidence="2 3" key="1">
    <citation type="submission" date="2019-10" db="EMBL/GenBank/DDBJ databases">
        <title>Genome sequence of Luteimicrobium xylanilyticum HY-24.</title>
        <authorList>
            <person name="Kim D.Y."/>
            <person name="Park H.-Y."/>
        </authorList>
    </citation>
    <scope>NUCLEOTIDE SEQUENCE [LARGE SCALE GENOMIC DNA]</scope>
    <source>
        <strain evidence="2 3">HY-24</strain>
    </source>
</reference>
<evidence type="ECO:0000256" key="1">
    <source>
        <dbReference type="SAM" id="MobiDB-lite"/>
    </source>
</evidence>
<dbReference type="AlphaFoldDB" id="A0A5P9QAE7"/>
<feature type="region of interest" description="Disordered" evidence="1">
    <location>
        <begin position="70"/>
        <end position="96"/>
    </location>
</feature>
<dbReference type="KEGG" id="lxl:KDY119_01925"/>